<dbReference type="PANTHER" id="PTHR11487:SF0">
    <property type="entry name" value="S-ACYL FATTY ACID SYNTHASE THIOESTERASE, MEDIUM CHAIN"/>
    <property type="match status" value="1"/>
</dbReference>
<protein>
    <submittedName>
        <fullName evidence="3">Surfactin synthase thioesterase subunit</fullName>
    </submittedName>
</protein>
<dbReference type="InterPro" id="IPR012223">
    <property type="entry name" value="TEII"/>
</dbReference>
<sequence>MLVWLSGPDKYLSNKLFIYHASVRSNVMKKYDWLKVLRPKMNPRLRLFCFPYAGGSSAIYTAWLKLLDADIELIAIQLPGRAERIHEAPVDEMDKLTNGILVELQNLQDIPFAFFGHSMGARIAYALSLKMQTLGNRLPDRLILSAHGAPGANKKPKMLHTLPDDELISELRLMNGTSKELLKNKELMSFMLPMIRADFKVACQKIDSDAKLPCTASVVSGTEDFDIKYHELEAWGDCFKSTLDIHLMAGDHFFINKNTGTLLSIVNSILAP</sequence>
<dbReference type="PANTHER" id="PTHR11487">
    <property type="entry name" value="THIOESTERASE"/>
    <property type="match status" value="1"/>
</dbReference>
<name>A0A1H6MLL6_9GAMM</name>
<reference evidence="4" key="1">
    <citation type="submission" date="2016-10" db="EMBL/GenBank/DDBJ databases">
        <authorList>
            <person name="Varghese N."/>
            <person name="Submissions S."/>
        </authorList>
    </citation>
    <scope>NUCLEOTIDE SEQUENCE [LARGE SCALE GENOMIC DNA]</scope>
    <source>
        <strain evidence="4">DSM 17616</strain>
    </source>
</reference>
<dbReference type="Gene3D" id="3.40.50.1820">
    <property type="entry name" value="alpha/beta hydrolase"/>
    <property type="match status" value="1"/>
</dbReference>
<evidence type="ECO:0000313" key="3">
    <source>
        <dbReference type="EMBL" id="SEI00163.1"/>
    </source>
</evidence>
<gene>
    <name evidence="3" type="ORF">SAMN05660691_02735</name>
</gene>
<keyword evidence="4" id="KW-1185">Reference proteome</keyword>
<evidence type="ECO:0000256" key="1">
    <source>
        <dbReference type="ARBA" id="ARBA00007169"/>
    </source>
</evidence>
<evidence type="ECO:0000259" key="2">
    <source>
        <dbReference type="Pfam" id="PF00975"/>
    </source>
</evidence>
<feature type="domain" description="Thioesterase" evidence="2">
    <location>
        <begin position="46"/>
        <end position="269"/>
    </location>
</feature>
<dbReference type="OrthoDB" id="8480037at2"/>
<dbReference type="Proteomes" id="UP000199371">
    <property type="component" value="Unassembled WGS sequence"/>
</dbReference>
<evidence type="ECO:0000313" key="4">
    <source>
        <dbReference type="Proteomes" id="UP000199371"/>
    </source>
</evidence>
<accession>A0A1H6MLL6</accession>
<organism evidence="3 4">
    <name type="scientific">Rheinheimera pacifica</name>
    <dbReference type="NCBI Taxonomy" id="173990"/>
    <lineage>
        <taxon>Bacteria</taxon>
        <taxon>Pseudomonadati</taxon>
        <taxon>Pseudomonadota</taxon>
        <taxon>Gammaproteobacteria</taxon>
        <taxon>Chromatiales</taxon>
        <taxon>Chromatiaceae</taxon>
        <taxon>Rheinheimera</taxon>
    </lineage>
</organism>
<dbReference type="InterPro" id="IPR001031">
    <property type="entry name" value="Thioesterase"/>
</dbReference>
<dbReference type="AlphaFoldDB" id="A0A1H6MLL6"/>
<dbReference type="InterPro" id="IPR029058">
    <property type="entry name" value="AB_hydrolase_fold"/>
</dbReference>
<dbReference type="GO" id="GO:0008610">
    <property type="term" value="P:lipid biosynthetic process"/>
    <property type="evidence" value="ECO:0007669"/>
    <property type="project" value="TreeGrafter"/>
</dbReference>
<proteinExistence type="inferred from homology"/>
<dbReference type="EMBL" id="FNXF01000010">
    <property type="protein sequence ID" value="SEI00163.1"/>
    <property type="molecule type" value="Genomic_DNA"/>
</dbReference>
<dbReference type="SUPFAM" id="SSF53474">
    <property type="entry name" value="alpha/beta-Hydrolases"/>
    <property type="match status" value="1"/>
</dbReference>
<comment type="similarity">
    <text evidence="1">Belongs to the thioesterase family.</text>
</comment>
<dbReference type="Pfam" id="PF00975">
    <property type="entry name" value="Thioesterase"/>
    <property type="match status" value="1"/>
</dbReference>
<dbReference type="STRING" id="173990.SAMN05660691_02735"/>